<accession>A0A1S8CJC2</accession>
<dbReference type="AlphaFoldDB" id="A0A1S8CJC2"/>
<gene>
    <name evidence="9" type="ORF">BMI79_13790</name>
</gene>
<dbReference type="PANTHER" id="PTHR30251">
    <property type="entry name" value="PILUS ASSEMBLY CHAPERONE"/>
    <property type="match status" value="1"/>
</dbReference>
<dbReference type="PRINTS" id="PR00969">
    <property type="entry name" value="CHAPERONPILI"/>
</dbReference>
<comment type="similarity">
    <text evidence="2">Belongs to the periplasmic pilus chaperone family.</text>
</comment>
<dbReference type="InterPro" id="IPR016147">
    <property type="entry name" value="Pili_assmbl_chaperone_N"/>
</dbReference>
<dbReference type="PANTHER" id="PTHR30251:SF2">
    <property type="entry name" value="FIMBRIAL CHAPERONE YADV-RELATED"/>
    <property type="match status" value="1"/>
</dbReference>
<proteinExistence type="inferred from homology"/>
<comment type="subcellular location">
    <subcellularLocation>
        <location evidence="1">Periplasm</location>
    </subcellularLocation>
</comment>
<sequence length="228" mass="25118">MCIVPVAQASVSIEGTRLIYPSSEREITIKMTNEGTAPALVQMWTDRGDPATQPQNADAPFLITPPIFRIEPSKGQSVRLVFAGEKLPQDRESLFWFNALEIPPANLDTDRSSMQIAVRSRLKLFYRPANLPGDAASAAYQVTWQWVSAKGNGYALRATNSSPYFVTYSKLELQVQGKKHNLGTGMIAPFDHLDFPVKGLNSKAANSSLVYRPMNDYGVGAEQTVSIH</sequence>
<evidence type="ECO:0000256" key="6">
    <source>
        <dbReference type="ARBA" id="ARBA00023186"/>
    </source>
</evidence>
<evidence type="ECO:0000256" key="5">
    <source>
        <dbReference type="ARBA" id="ARBA00022764"/>
    </source>
</evidence>
<organism evidence="9 10">
    <name type="scientific">Serratia oryzae</name>
    <dbReference type="NCBI Taxonomy" id="2034155"/>
    <lineage>
        <taxon>Bacteria</taxon>
        <taxon>Pseudomonadati</taxon>
        <taxon>Pseudomonadota</taxon>
        <taxon>Gammaproteobacteria</taxon>
        <taxon>Enterobacterales</taxon>
        <taxon>Yersiniaceae</taxon>
        <taxon>Serratia</taxon>
    </lineage>
</organism>
<evidence type="ECO:0008006" key="11">
    <source>
        <dbReference type="Google" id="ProtNLM"/>
    </source>
</evidence>
<dbReference type="Gene3D" id="2.60.40.10">
    <property type="entry name" value="Immunoglobulins"/>
    <property type="match status" value="2"/>
</dbReference>
<evidence type="ECO:0000256" key="2">
    <source>
        <dbReference type="ARBA" id="ARBA00007399"/>
    </source>
</evidence>
<evidence type="ECO:0000256" key="1">
    <source>
        <dbReference type="ARBA" id="ARBA00004418"/>
    </source>
</evidence>
<dbReference type="Pfam" id="PF02753">
    <property type="entry name" value="PapD_C"/>
    <property type="match status" value="1"/>
</dbReference>
<dbReference type="GO" id="GO:0071555">
    <property type="term" value="P:cell wall organization"/>
    <property type="evidence" value="ECO:0007669"/>
    <property type="project" value="InterPro"/>
</dbReference>
<dbReference type="FunFam" id="2.60.40.10:FF:000458">
    <property type="entry name" value="Molecular chaperone FimC"/>
    <property type="match status" value="1"/>
</dbReference>
<dbReference type="InterPro" id="IPR016148">
    <property type="entry name" value="Pili_assmbl_chaperone_C"/>
</dbReference>
<dbReference type="InterPro" id="IPR050643">
    <property type="entry name" value="Periplasmic_pilus_chap"/>
</dbReference>
<keyword evidence="6" id="KW-0143">Chaperone</keyword>
<evidence type="ECO:0000256" key="4">
    <source>
        <dbReference type="ARBA" id="ARBA00022729"/>
    </source>
</evidence>
<dbReference type="SUPFAM" id="SSF49354">
    <property type="entry name" value="PapD-like"/>
    <property type="match status" value="1"/>
</dbReference>
<keyword evidence="5" id="KW-0574">Periplasm</keyword>
<feature type="domain" description="Pili assembly chaperone C-terminal" evidence="8">
    <location>
        <begin position="159"/>
        <end position="218"/>
    </location>
</feature>
<dbReference type="STRING" id="2034155.BMI79_13790"/>
<evidence type="ECO:0000259" key="7">
    <source>
        <dbReference type="Pfam" id="PF00345"/>
    </source>
</evidence>
<evidence type="ECO:0000313" key="10">
    <source>
        <dbReference type="Proteomes" id="UP000216021"/>
    </source>
</evidence>
<reference evidence="9 10" key="1">
    <citation type="submission" date="2016-11" db="EMBL/GenBank/DDBJ databases">
        <title>Rahnella oryzae sp. nov., isolated from rice root.</title>
        <authorList>
            <person name="Zhang X.-X."/>
            <person name="Zhang J."/>
        </authorList>
    </citation>
    <scope>NUCLEOTIDE SEQUENCE [LARGE SCALE GENOMIC DNA]</scope>
    <source>
        <strain evidence="9 10">J11-6</strain>
    </source>
</reference>
<feature type="domain" description="Pili assembly chaperone N-terminal" evidence="7">
    <location>
        <begin position="11"/>
        <end position="131"/>
    </location>
</feature>
<dbReference type="Proteomes" id="UP000216021">
    <property type="component" value="Unassembled WGS sequence"/>
</dbReference>
<keyword evidence="4" id="KW-0732">Signal</keyword>
<keyword evidence="3" id="KW-1029">Fimbrium biogenesis</keyword>
<evidence type="ECO:0000313" key="9">
    <source>
        <dbReference type="EMBL" id="OMQ21909.1"/>
    </source>
</evidence>
<dbReference type="InterPro" id="IPR008962">
    <property type="entry name" value="PapD-like_sf"/>
</dbReference>
<evidence type="ECO:0000256" key="3">
    <source>
        <dbReference type="ARBA" id="ARBA00022558"/>
    </source>
</evidence>
<dbReference type="InterPro" id="IPR036316">
    <property type="entry name" value="Pili_assmbl_chap_C_dom_sf"/>
</dbReference>
<protein>
    <recommendedName>
        <fullName evidence="11">Molecular chaperone</fullName>
    </recommendedName>
</protein>
<keyword evidence="10" id="KW-1185">Reference proteome</keyword>
<name>A0A1S8CJC2_9GAMM</name>
<dbReference type="EMBL" id="MOXD01000007">
    <property type="protein sequence ID" value="OMQ21909.1"/>
    <property type="molecule type" value="Genomic_DNA"/>
</dbReference>
<dbReference type="SUPFAM" id="SSF49584">
    <property type="entry name" value="Periplasmic chaperone C-domain"/>
    <property type="match status" value="1"/>
</dbReference>
<dbReference type="InterPro" id="IPR001829">
    <property type="entry name" value="Pili_assmbl_chaperone_bac"/>
</dbReference>
<dbReference type="GO" id="GO:0030288">
    <property type="term" value="C:outer membrane-bounded periplasmic space"/>
    <property type="evidence" value="ECO:0007669"/>
    <property type="project" value="InterPro"/>
</dbReference>
<comment type="caution">
    <text evidence="9">The sequence shown here is derived from an EMBL/GenBank/DDBJ whole genome shotgun (WGS) entry which is preliminary data.</text>
</comment>
<dbReference type="Pfam" id="PF00345">
    <property type="entry name" value="PapD_N"/>
    <property type="match status" value="1"/>
</dbReference>
<evidence type="ECO:0000259" key="8">
    <source>
        <dbReference type="Pfam" id="PF02753"/>
    </source>
</evidence>
<dbReference type="InterPro" id="IPR013783">
    <property type="entry name" value="Ig-like_fold"/>
</dbReference>